<dbReference type="AlphaFoldDB" id="A0A2P2M4D5"/>
<protein>
    <submittedName>
        <fullName evidence="1">Uncharacterized protein</fullName>
    </submittedName>
</protein>
<name>A0A2P2M4D5_RHIMU</name>
<reference evidence="1" key="1">
    <citation type="submission" date="2018-02" db="EMBL/GenBank/DDBJ databases">
        <title>Rhizophora mucronata_Transcriptome.</title>
        <authorList>
            <person name="Meera S.P."/>
            <person name="Sreeshan A."/>
            <person name="Augustine A."/>
        </authorList>
    </citation>
    <scope>NUCLEOTIDE SEQUENCE</scope>
    <source>
        <tissue evidence="1">Leaf</tissue>
    </source>
</reference>
<evidence type="ECO:0000313" key="1">
    <source>
        <dbReference type="EMBL" id="MBX25062.1"/>
    </source>
</evidence>
<proteinExistence type="predicted"/>
<dbReference type="EMBL" id="GGEC01044578">
    <property type="protein sequence ID" value="MBX25062.1"/>
    <property type="molecule type" value="Transcribed_RNA"/>
</dbReference>
<accession>A0A2P2M4D5</accession>
<organism evidence="1">
    <name type="scientific">Rhizophora mucronata</name>
    <name type="common">Asiatic mangrove</name>
    <dbReference type="NCBI Taxonomy" id="61149"/>
    <lineage>
        <taxon>Eukaryota</taxon>
        <taxon>Viridiplantae</taxon>
        <taxon>Streptophyta</taxon>
        <taxon>Embryophyta</taxon>
        <taxon>Tracheophyta</taxon>
        <taxon>Spermatophyta</taxon>
        <taxon>Magnoliopsida</taxon>
        <taxon>eudicotyledons</taxon>
        <taxon>Gunneridae</taxon>
        <taxon>Pentapetalae</taxon>
        <taxon>rosids</taxon>
        <taxon>fabids</taxon>
        <taxon>Malpighiales</taxon>
        <taxon>Rhizophoraceae</taxon>
        <taxon>Rhizophora</taxon>
    </lineage>
</organism>
<sequence>MARALFSFSTQATISRCSNFSQNFFNSLPNLERVVN</sequence>